<keyword evidence="3" id="KW-1185">Reference proteome</keyword>
<evidence type="ECO:0000256" key="1">
    <source>
        <dbReference type="SAM" id="MobiDB-lite"/>
    </source>
</evidence>
<comment type="caution">
    <text evidence="2">The sequence shown here is derived from an EMBL/GenBank/DDBJ whole genome shotgun (WGS) entry which is preliminary data.</text>
</comment>
<sequence>MGDKENGTIGDNGTMGKKENKATGDNGTMATIGRYHEVIMGWESLQTVYDTLELAMVGRLKRNL</sequence>
<organism evidence="2 3">
    <name type="scientific">Arthrobotrys musiformis</name>
    <dbReference type="NCBI Taxonomy" id="47236"/>
    <lineage>
        <taxon>Eukaryota</taxon>
        <taxon>Fungi</taxon>
        <taxon>Dikarya</taxon>
        <taxon>Ascomycota</taxon>
        <taxon>Pezizomycotina</taxon>
        <taxon>Orbiliomycetes</taxon>
        <taxon>Orbiliales</taxon>
        <taxon>Orbiliaceae</taxon>
        <taxon>Arthrobotrys</taxon>
    </lineage>
</organism>
<evidence type="ECO:0000313" key="3">
    <source>
        <dbReference type="Proteomes" id="UP001370758"/>
    </source>
</evidence>
<dbReference type="EMBL" id="JAVHJL010000012">
    <property type="protein sequence ID" value="KAK6495898.1"/>
    <property type="molecule type" value="Genomic_DNA"/>
</dbReference>
<dbReference type="Proteomes" id="UP001370758">
    <property type="component" value="Unassembled WGS sequence"/>
</dbReference>
<proteinExistence type="predicted"/>
<name>A0AAV9VSV2_9PEZI</name>
<evidence type="ECO:0000313" key="2">
    <source>
        <dbReference type="EMBL" id="KAK6495898.1"/>
    </source>
</evidence>
<gene>
    <name evidence="2" type="ORF">TWF481_002943</name>
</gene>
<feature type="region of interest" description="Disordered" evidence="1">
    <location>
        <begin position="1"/>
        <end position="28"/>
    </location>
</feature>
<accession>A0AAV9VSV2</accession>
<dbReference type="AlphaFoldDB" id="A0AAV9VSV2"/>
<reference evidence="2 3" key="1">
    <citation type="submission" date="2023-08" db="EMBL/GenBank/DDBJ databases">
        <authorList>
            <person name="Palmer J.M."/>
        </authorList>
    </citation>
    <scope>NUCLEOTIDE SEQUENCE [LARGE SCALE GENOMIC DNA]</scope>
    <source>
        <strain evidence="2 3">TWF481</strain>
    </source>
</reference>
<protein>
    <submittedName>
        <fullName evidence="2">Uncharacterized protein</fullName>
    </submittedName>
</protein>